<keyword evidence="1" id="KW-1133">Transmembrane helix</keyword>
<keyword evidence="1" id="KW-0472">Membrane</keyword>
<reference evidence="2 3" key="1">
    <citation type="journal article" date="2017" name="Genome Announc.">
        <title>Genome sequence of the saprophytic ascomycete Epicoccum nigrum ICMP 19927 strain isolated from New Zealand.</title>
        <authorList>
            <person name="Fokin M."/>
            <person name="Fleetwood D."/>
            <person name="Weir B.S."/>
            <person name="Villas-Boas S.G."/>
        </authorList>
    </citation>
    <scope>NUCLEOTIDE SEQUENCE [LARGE SCALE GENOMIC DNA]</scope>
    <source>
        <strain evidence="2 3">ICMP 19927</strain>
    </source>
</reference>
<accession>A0A1Y2MBZ9</accession>
<evidence type="ECO:0000313" key="3">
    <source>
        <dbReference type="Proteomes" id="UP000193240"/>
    </source>
</evidence>
<name>A0A1Y2MBZ9_EPING</name>
<feature type="transmembrane region" description="Helical" evidence="1">
    <location>
        <begin position="109"/>
        <end position="129"/>
    </location>
</feature>
<evidence type="ECO:0000256" key="1">
    <source>
        <dbReference type="SAM" id="Phobius"/>
    </source>
</evidence>
<feature type="transmembrane region" description="Helical" evidence="1">
    <location>
        <begin position="20"/>
        <end position="44"/>
    </location>
</feature>
<proteinExistence type="predicted"/>
<gene>
    <name evidence="2" type="ORF">B5807_01541</name>
</gene>
<organism evidence="2 3">
    <name type="scientific">Epicoccum nigrum</name>
    <name type="common">Soil fungus</name>
    <name type="synonym">Epicoccum purpurascens</name>
    <dbReference type="NCBI Taxonomy" id="105696"/>
    <lineage>
        <taxon>Eukaryota</taxon>
        <taxon>Fungi</taxon>
        <taxon>Dikarya</taxon>
        <taxon>Ascomycota</taxon>
        <taxon>Pezizomycotina</taxon>
        <taxon>Dothideomycetes</taxon>
        <taxon>Pleosporomycetidae</taxon>
        <taxon>Pleosporales</taxon>
        <taxon>Pleosporineae</taxon>
        <taxon>Didymellaceae</taxon>
        <taxon>Epicoccum</taxon>
    </lineage>
</organism>
<dbReference type="AlphaFoldDB" id="A0A1Y2MBZ9"/>
<protein>
    <submittedName>
        <fullName evidence="2">Uncharacterized protein</fullName>
    </submittedName>
</protein>
<dbReference type="EMBL" id="KZ107838">
    <property type="protein sequence ID" value="OSS53512.1"/>
    <property type="molecule type" value="Genomic_DNA"/>
</dbReference>
<keyword evidence="3" id="KW-1185">Reference proteome</keyword>
<sequence>MRAPHSANTFQLAPKSSPNLFFISCCIVFLLTLLILNPILVLSADVHSPDFESFNPYPGLQHRFDRGPSQPKKPISNTMAAISHLIAARSEYAMAQLAKRDNWAQREPGVIVVLVIVFLVLCLLIGLFISKRKNANRA</sequence>
<dbReference type="STRING" id="105696.A0A1Y2MBZ9"/>
<dbReference type="Proteomes" id="UP000193240">
    <property type="component" value="Unassembled WGS sequence"/>
</dbReference>
<keyword evidence="1" id="KW-0812">Transmembrane</keyword>
<evidence type="ECO:0000313" key="2">
    <source>
        <dbReference type="EMBL" id="OSS53512.1"/>
    </source>
</evidence>
<dbReference type="InParanoid" id="A0A1Y2MBZ9"/>